<name>A0ABR8XJ62_9BACL</name>
<dbReference type="InterPro" id="IPR013762">
    <property type="entry name" value="Integrase-like_cat_sf"/>
</dbReference>
<reference evidence="3 4" key="1">
    <citation type="submission" date="2020-08" db="EMBL/GenBank/DDBJ databases">
        <title>A Genomic Blueprint of the Chicken Gut Microbiome.</title>
        <authorList>
            <person name="Gilroy R."/>
            <person name="Ravi A."/>
            <person name="Getino M."/>
            <person name="Pursley I."/>
            <person name="Horton D.L."/>
            <person name="Alikhan N.-F."/>
            <person name="Baker D."/>
            <person name="Gharbi K."/>
            <person name="Hall N."/>
            <person name="Watson M."/>
            <person name="Adriaenssens E.M."/>
            <person name="Foster-Nyarko E."/>
            <person name="Jarju S."/>
            <person name="Secka A."/>
            <person name="Antonio M."/>
            <person name="Oren A."/>
            <person name="Chaudhuri R."/>
            <person name="La Ragione R.M."/>
            <person name="Hildebrand F."/>
            <person name="Pallen M.J."/>
        </authorList>
    </citation>
    <scope>NUCLEOTIDE SEQUENCE [LARGE SCALE GENOMIC DNA]</scope>
    <source>
        <strain evidence="3 4">Sa1YVA6</strain>
    </source>
</reference>
<evidence type="ECO:0000259" key="2">
    <source>
        <dbReference type="PROSITE" id="PS51898"/>
    </source>
</evidence>
<dbReference type="PROSITE" id="PS51898">
    <property type="entry name" value="TYR_RECOMBINASE"/>
    <property type="match status" value="1"/>
</dbReference>
<sequence>MRPKYMQKLKTYVKYRTEQKMLVGSLYNHELNLVFGRDDGNPISKSTLWNAFKSAQEHLELEPIPIHSTRHTHVAMLIEARWDMKSIADRLGHESATTTINTYAHISHKHA</sequence>
<dbReference type="Pfam" id="PF00589">
    <property type="entry name" value="Phage_integrase"/>
    <property type="match status" value="1"/>
</dbReference>
<evidence type="ECO:0000256" key="1">
    <source>
        <dbReference type="ARBA" id="ARBA00023172"/>
    </source>
</evidence>
<dbReference type="Gene3D" id="1.10.443.10">
    <property type="entry name" value="Intergrase catalytic core"/>
    <property type="match status" value="1"/>
</dbReference>
<dbReference type="Proteomes" id="UP000600565">
    <property type="component" value="Unassembled WGS sequence"/>
</dbReference>
<dbReference type="InterPro" id="IPR011010">
    <property type="entry name" value="DNA_brk_join_enz"/>
</dbReference>
<evidence type="ECO:0000313" key="3">
    <source>
        <dbReference type="EMBL" id="MBD8031961.1"/>
    </source>
</evidence>
<dbReference type="InterPro" id="IPR002104">
    <property type="entry name" value="Integrase_catalytic"/>
</dbReference>
<comment type="caution">
    <text evidence="3">The sequence shown here is derived from an EMBL/GenBank/DDBJ whole genome shotgun (WGS) entry which is preliminary data.</text>
</comment>
<dbReference type="SUPFAM" id="SSF56349">
    <property type="entry name" value="DNA breaking-rejoining enzymes"/>
    <property type="match status" value="1"/>
</dbReference>
<keyword evidence="4" id="KW-1185">Reference proteome</keyword>
<gene>
    <name evidence="3" type="ORF">H9632_02690</name>
</gene>
<organism evidence="3 4">
    <name type="scientific">Solibacillus merdavium</name>
    <dbReference type="NCBI Taxonomy" id="2762218"/>
    <lineage>
        <taxon>Bacteria</taxon>
        <taxon>Bacillati</taxon>
        <taxon>Bacillota</taxon>
        <taxon>Bacilli</taxon>
        <taxon>Bacillales</taxon>
        <taxon>Caryophanaceae</taxon>
        <taxon>Solibacillus</taxon>
    </lineage>
</organism>
<accession>A0ABR8XJ62</accession>
<feature type="domain" description="Tyr recombinase" evidence="2">
    <location>
        <begin position="1"/>
        <end position="111"/>
    </location>
</feature>
<proteinExistence type="predicted"/>
<evidence type="ECO:0000313" key="4">
    <source>
        <dbReference type="Proteomes" id="UP000600565"/>
    </source>
</evidence>
<protein>
    <submittedName>
        <fullName evidence="3">Tyrosine-type recombinase/integrase</fullName>
    </submittedName>
</protein>
<keyword evidence="1" id="KW-0233">DNA recombination</keyword>
<dbReference type="EMBL" id="JACSPW010000001">
    <property type="protein sequence ID" value="MBD8031961.1"/>
    <property type="molecule type" value="Genomic_DNA"/>
</dbReference>